<organism evidence="2">
    <name type="scientific">Aeromonas phage vB_AehM_DM2</name>
    <dbReference type="NCBI Taxonomy" id="2973716"/>
    <lineage>
        <taxon>Viruses</taxon>
        <taxon>Duplodnaviria</taxon>
        <taxon>Heunggongvirae</taxon>
        <taxon>Uroviricota</taxon>
        <taxon>Caudoviricetes</taxon>
        <taxon>Pantevenvirales</taxon>
        <taxon>Straboviridae</taxon>
        <taxon>Biquartavirus</taxon>
    </lineage>
</organism>
<accession>A0AA94YNV1</accession>
<proteinExistence type="predicted"/>
<reference evidence="2" key="1">
    <citation type="submission" date="2022-09" db="EMBL/GenBank/DDBJ databases">
        <title>On Diversity and Genetic Richness: Insights on Aeromonad Phage Diversity through Physicochemical and Molecular Analysis.</title>
        <authorList>
            <person name="Papa D.M."/>
            <person name="Rousseau G."/>
            <person name="Tremblay D."/>
            <person name="Labrie S."/>
            <person name="Gutierrez T.A."/>
            <person name="Ramos J.D."/>
            <person name="Moineau S."/>
        </authorList>
    </citation>
    <scope>NUCLEOTIDE SEQUENCE</scope>
</reference>
<keyword evidence="1" id="KW-0812">Transmembrane</keyword>
<sequence length="86" mass="10012">MNLLFELFILSVQYSIIAVMVYVLIHGFAFFDEWRQKRPDSKMPARSLCAVQVYGMIAGAWLPLAIYLVCKLCEFTYIKVTEKIKK</sequence>
<evidence type="ECO:0000313" key="2">
    <source>
        <dbReference type="EMBL" id="UYD60591.1"/>
    </source>
</evidence>
<protein>
    <submittedName>
        <fullName evidence="2">Uncharacterized protein</fullName>
    </submittedName>
</protein>
<feature type="transmembrane region" description="Helical" evidence="1">
    <location>
        <begin position="12"/>
        <end position="31"/>
    </location>
</feature>
<keyword evidence="1" id="KW-1133">Transmembrane helix</keyword>
<keyword evidence="1" id="KW-0472">Membrane</keyword>
<gene>
    <name evidence="2" type="ORF">NPHMPGLK_00256</name>
</gene>
<dbReference type="EMBL" id="OP380605">
    <property type="protein sequence ID" value="UYD60591.1"/>
    <property type="molecule type" value="Genomic_DNA"/>
</dbReference>
<evidence type="ECO:0000256" key="1">
    <source>
        <dbReference type="SAM" id="Phobius"/>
    </source>
</evidence>
<feature type="transmembrane region" description="Helical" evidence="1">
    <location>
        <begin position="51"/>
        <end position="69"/>
    </location>
</feature>
<name>A0AA94YNV1_9CAUD</name>